<feature type="non-terminal residue" evidence="1">
    <location>
        <position position="54"/>
    </location>
</feature>
<protein>
    <submittedName>
        <fullName evidence="1">Uncharacterized protein</fullName>
    </submittedName>
</protein>
<name>A0A6J4K8I8_9CHLR</name>
<gene>
    <name evidence="1" type="ORF">AVDCRST_MAG26-4629</name>
</gene>
<dbReference type="AlphaFoldDB" id="A0A6J4K8I8"/>
<dbReference type="EMBL" id="CADCTK010001109">
    <property type="protein sequence ID" value="CAA9298580.1"/>
    <property type="molecule type" value="Genomic_DNA"/>
</dbReference>
<organism evidence="1">
    <name type="scientific">uncultured Chloroflexia bacterium</name>
    <dbReference type="NCBI Taxonomy" id="1672391"/>
    <lineage>
        <taxon>Bacteria</taxon>
        <taxon>Bacillati</taxon>
        <taxon>Chloroflexota</taxon>
        <taxon>Chloroflexia</taxon>
        <taxon>environmental samples</taxon>
    </lineage>
</organism>
<accession>A0A6J4K8I8</accession>
<proteinExistence type="predicted"/>
<reference evidence="1" key="1">
    <citation type="submission" date="2020-02" db="EMBL/GenBank/DDBJ databases">
        <authorList>
            <person name="Meier V. D."/>
        </authorList>
    </citation>
    <scope>NUCLEOTIDE SEQUENCE</scope>
    <source>
        <strain evidence="1">AVDCRST_MAG26</strain>
    </source>
</reference>
<feature type="non-terminal residue" evidence="1">
    <location>
        <position position="1"/>
    </location>
</feature>
<sequence>VAAGGNAPAREHSRRRGLRTTIWRCLAGSVVCAACRFGPVVGTTSEHSRTSTAV</sequence>
<evidence type="ECO:0000313" key="1">
    <source>
        <dbReference type="EMBL" id="CAA9298580.1"/>
    </source>
</evidence>